<evidence type="ECO:0000256" key="1">
    <source>
        <dbReference type="ARBA" id="ARBA00001974"/>
    </source>
</evidence>
<dbReference type="GeneID" id="108839992"/>
<dbReference type="Proteomes" id="UP000504610">
    <property type="component" value="Chromosome 2"/>
</dbReference>
<evidence type="ECO:0000256" key="2">
    <source>
        <dbReference type="ARBA" id="ARBA00022630"/>
    </source>
</evidence>
<proteinExistence type="predicted"/>
<organism evidence="7 8">
    <name type="scientific">Raphanus sativus</name>
    <name type="common">Radish</name>
    <name type="synonym">Raphanus raphanistrum var. sativus</name>
    <dbReference type="NCBI Taxonomy" id="3726"/>
    <lineage>
        <taxon>Eukaryota</taxon>
        <taxon>Viridiplantae</taxon>
        <taxon>Streptophyta</taxon>
        <taxon>Embryophyta</taxon>
        <taxon>Tracheophyta</taxon>
        <taxon>Spermatophyta</taxon>
        <taxon>Magnoliopsida</taxon>
        <taxon>eudicotyledons</taxon>
        <taxon>Gunneridae</taxon>
        <taxon>Pentapetalae</taxon>
        <taxon>rosids</taxon>
        <taxon>malvids</taxon>
        <taxon>Brassicales</taxon>
        <taxon>Brassicaceae</taxon>
        <taxon>Brassiceae</taxon>
        <taxon>Raphanus</taxon>
    </lineage>
</organism>
<keyword evidence="2" id="KW-0285">Flavoprotein</keyword>
<feature type="transmembrane region" description="Helical" evidence="5">
    <location>
        <begin position="12"/>
        <end position="32"/>
    </location>
</feature>
<dbReference type="GO" id="GO:0022900">
    <property type="term" value="P:electron transport chain"/>
    <property type="evidence" value="ECO:0007669"/>
    <property type="project" value="TreeGrafter"/>
</dbReference>
<keyword evidence="7" id="KW-1185">Reference proteome</keyword>
<name>A0A6J0M9Q8_RAPSA</name>
<dbReference type="Gene3D" id="2.40.30.10">
    <property type="entry name" value="Translation factors"/>
    <property type="match status" value="1"/>
</dbReference>
<evidence type="ECO:0000256" key="5">
    <source>
        <dbReference type="SAM" id="Phobius"/>
    </source>
</evidence>
<evidence type="ECO:0000313" key="7">
    <source>
        <dbReference type="Proteomes" id="UP000504610"/>
    </source>
</evidence>
<dbReference type="SUPFAM" id="SSF63380">
    <property type="entry name" value="Riboflavin synthase domain-like"/>
    <property type="match status" value="1"/>
</dbReference>
<comment type="cofactor">
    <cofactor evidence="1">
        <name>FAD</name>
        <dbReference type="ChEBI" id="CHEBI:57692"/>
    </cofactor>
</comment>
<dbReference type="Pfam" id="PF00970">
    <property type="entry name" value="FAD_binding_6"/>
    <property type="match status" value="1"/>
</dbReference>
<dbReference type="InterPro" id="IPR001834">
    <property type="entry name" value="CBR-like"/>
</dbReference>
<reference evidence="8" key="2">
    <citation type="submission" date="2025-08" db="UniProtKB">
        <authorList>
            <consortium name="RefSeq"/>
        </authorList>
    </citation>
    <scope>IDENTIFICATION</scope>
    <source>
        <tissue evidence="8">Leaf</tissue>
    </source>
</reference>
<accession>A0A6J0M9Q8</accession>
<protein>
    <submittedName>
        <fullName evidence="8">NADH--cytochrome b5 reductase 1 isoform X1</fullName>
    </submittedName>
</protein>
<dbReference type="PANTHER" id="PTHR19370">
    <property type="entry name" value="NADH-CYTOCHROME B5 REDUCTASE"/>
    <property type="match status" value="1"/>
</dbReference>
<dbReference type="InterPro" id="IPR008333">
    <property type="entry name" value="Cbr1-like_FAD-bd_dom"/>
</dbReference>
<evidence type="ECO:0000259" key="6">
    <source>
        <dbReference type="Pfam" id="PF00970"/>
    </source>
</evidence>
<keyword evidence="5" id="KW-0812">Transmembrane</keyword>
<keyword evidence="3" id="KW-0274">FAD</keyword>
<gene>
    <name evidence="8" type="primary">LOC108839992</name>
</gene>
<feature type="domain" description="Flavoprotein pyridine nucleotide cytochrome reductase-like FAD-binding" evidence="6">
    <location>
        <begin position="50"/>
        <end position="89"/>
    </location>
</feature>
<dbReference type="GO" id="GO:0004128">
    <property type="term" value="F:cytochrome-b5 reductase activity, acting on NAD(P)H"/>
    <property type="evidence" value="ECO:0007669"/>
    <property type="project" value="TreeGrafter"/>
</dbReference>
<dbReference type="PANTHER" id="PTHR19370:SF184">
    <property type="entry name" value="NADH-CYTOCHROME B5 REDUCTASE-LIKE"/>
    <property type="match status" value="1"/>
</dbReference>
<sequence>MDTEFLRTLDRQILLGVFVAFVAVSASAAYCLSSSKKRRGCLDPENFKEFKLVKKQQLSHNVAKLVFELPSSTAVLGLPIGQHISCRFCSSMSSSLVYLCFVLVSQRATVPCWRSLWASLCSLMWTIYSSSFLYVKFGLKVLSYSDP</sequence>
<feature type="transmembrane region" description="Helical" evidence="5">
    <location>
        <begin position="116"/>
        <end position="135"/>
    </location>
</feature>
<dbReference type="AlphaFoldDB" id="A0A6J0M9Q8"/>
<keyword evidence="5" id="KW-1133">Transmembrane helix</keyword>
<keyword evidence="4" id="KW-0560">Oxidoreductase</keyword>
<keyword evidence="5" id="KW-0472">Membrane</keyword>
<evidence type="ECO:0000256" key="4">
    <source>
        <dbReference type="ARBA" id="ARBA00023002"/>
    </source>
</evidence>
<dbReference type="KEGG" id="rsz:108839992"/>
<evidence type="ECO:0000313" key="8">
    <source>
        <dbReference type="RefSeq" id="XP_018468306.2"/>
    </source>
</evidence>
<evidence type="ECO:0000256" key="3">
    <source>
        <dbReference type="ARBA" id="ARBA00022827"/>
    </source>
</evidence>
<dbReference type="RefSeq" id="XP_018468306.2">
    <property type="nucleotide sequence ID" value="XM_018612804.2"/>
</dbReference>
<dbReference type="InterPro" id="IPR017938">
    <property type="entry name" value="Riboflavin_synthase-like_b-brl"/>
</dbReference>
<dbReference type="OrthoDB" id="432685at2759"/>
<reference evidence="7" key="1">
    <citation type="journal article" date="2019" name="Database">
        <title>The radish genome database (RadishGD): an integrated information resource for radish genomics.</title>
        <authorList>
            <person name="Yu H.J."/>
            <person name="Baek S."/>
            <person name="Lee Y.J."/>
            <person name="Cho A."/>
            <person name="Mun J.H."/>
        </authorList>
    </citation>
    <scope>NUCLEOTIDE SEQUENCE [LARGE SCALE GENOMIC DNA]</scope>
    <source>
        <strain evidence="7">cv. WK10039</strain>
    </source>
</reference>